<keyword evidence="10" id="KW-1185">Reference proteome</keyword>
<evidence type="ECO:0000256" key="5">
    <source>
        <dbReference type="ARBA" id="ARBA00022989"/>
    </source>
</evidence>
<feature type="transmembrane region" description="Helical" evidence="8">
    <location>
        <begin position="121"/>
        <end position="144"/>
    </location>
</feature>
<keyword evidence="5 8" id="KW-1133">Transmembrane helix</keyword>
<feature type="transmembrane region" description="Helical" evidence="8">
    <location>
        <begin position="368"/>
        <end position="388"/>
    </location>
</feature>
<dbReference type="PROSITE" id="PS50283">
    <property type="entry name" value="NA_SOLUT_SYMP_3"/>
    <property type="match status" value="1"/>
</dbReference>
<gene>
    <name evidence="9" type="ORF">N2K84_04910</name>
</gene>
<feature type="transmembrane region" description="Helical" evidence="8">
    <location>
        <begin position="150"/>
        <end position="167"/>
    </location>
</feature>
<proteinExistence type="inferred from homology"/>
<organism evidence="9 10">
    <name type="scientific">Gaoshiqia sediminis</name>
    <dbReference type="NCBI Taxonomy" id="2986998"/>
    <lineage>
        <taxon>Bacteria</taxon>
        <taxon>Pseudomonadati</taxon>
        <taxon>Bacteroidota</taxon>
        <taxon>Bacteroidia</taxon>
        <taxon>Marinilabiliales</taxon>
        <taxon>Prolixibacteraceae</taxon>
        <taxon>Gaoshiqia</taxon>
    </lineage>
</organism>
<comment type="similarity">
    <text evidence="2 7">Belongs to the sodium:solute symporter (SSF) (TC 2.A.21) family.</text>
</comment>
<dbReference type="GO" id="GO:0005886">
    <property type="term" value="C:plasma membrane"/>
    <property type="evidence" value="ECO:0007669"/>
    <property type="project" value="TreeGrafter"/>
</dbReference>
<feature type="transmembrane region" description="Helical" evidence="8">
    <location>
        <begin position="45"/>
        <end position="64"/>
    </location>
</feature>
<dbReference type="CDD" id="cd10322">
    <property type="entry name" value="SLC5sbd"/>
    <property type="match status" value="1"/>
</dbReference>
<evidence type="ECO:0000256" key="6">
    <source>
        <dbReference type="ARBA" id="ARBA00023136"/>
    </source>
</evidence>
<comment type="subcellular location">
    <subcellularLocation>
        <location evidence="1">Membrane</location>
        <topology evidence="1">Multi-pass membrane protein</topology>
    </subcellularLocation>
</comment>
<dbReference type="PANTHER" id="PTHR48086">
    <property type="entry name" value="SODIUM/PROLINE SYMPORTER-RELATED"/>
    <property type="match status" value="1"/>
</dbReference>
<dbReference type="PANTHER" id="PTHR48086:SF7">
    <property type="entry name" value="SODIUM-SOLUTE SYMPORTER-RELATED"/>
    <property type="match status" value="1"/>
</dbReference>
<evidence type="ECO:0000256" key="7">
    <source>
        <dbReference type="RuleBase" id="RU362091"/>
    </source>
</evidence>
<comment type="caution">
    <text evidence="9">The sequence shown here is derived from an EMBL/GenBank/DDBJ whole genome shotgun (WGS) entry which is preliminary data.</text>
</comment>
<accession>A0AA42C9F2</accession>
<dbReference type="AlphaFoldDB" id="A0AA42C9F2"/>
<evidence type="ECO:0000256" key="4">
    <source>
        <dbReference type="ARBA" id="ARBA00022692"/>
    </source>
</evidence>
<reference evidence="9" key="1">
    <citation type="submission" date="2022-10" db="EMBL/GenBank/DDBJ databases">
        <title>Gaoshiqiia sediminis gen. nov., sp. nov., isolated from coastal sediment.</title>
        <authorList>
            <person name="Yu W.X."/>
            <person name="Mu D.S."/>
            <person name="Du J.Z."/>
            <person name="Liang Y.Q."/>
        </authorList>
    </citation>
    <scope>NUCLEOTIDE SEQUENCE</scope>
    <source>
        <strain evidence="9">A06</strain>
    </source>
</reference>
<feature type="transmembrane region" description="Helical" evidence="8">
    <location>
        <begin position="174"/>
        <end position="193"/>
    </location>
</feature>
<sequence>MKIAILATYGLVLLLIGVYSAFRIKSPVDYFVAGKRNGILQISGSLLASILGGSAILGTANLAMTQSWAAAWYLLAASAGLWLLLPLVKKVNQLGKFTLTDMIGRFYGETARKSASVIIPLAWTGIVAAQVIAASKILVSIFGLSYENGVWLSGAVFIAYTLIGGQVSILKTDFLQAIIILLGILFSGIFLYFEHGTHTTPIASSFPFNVQFSPVDLFILFLTFSSTFVVGPDIYSRVFCARDENTARKSILIVASILIPFAFLPTYLGVFATENLPYEQLHSSVALMELIDFYLPEWVVGLMAAALLSAVLSSADTTLLTASMMLSELFNPDIDNRKSLNETRLFIVLVGLASMVIALKVTSIIGTLLLALAFYSGAFIVPLIAALADIKINKKLSIPAMIIGGTIALTGKILVSNLGMSWGNWVIVSAFAINFIILKIPFVFNPVNKEEEPAK</sequence>
<dbReference type="InterPro" id="IPR050277">
    <property type="entry name" value="Sodium:Solute_Symporter"/>
</dbReference>
<evidence type="ECO:0000256" key="8">
    <source>
        <dbReference type="SAM" id="Phobius"/>
    </source>
</evidence>
<dbReference type="Gene3D" id="1.20.1730.10">
    <property type="entry name" value="Sodium/glucose cotransporter"/>
    <property type="match status" value="1"/>
</dbReference>
<feature type="transmembrane region" description="Helical" evidence="8">
    <location>
        <begin position="425"/>
        <end position="447"/>
    </location>
</feature>
<feature type="transmembrane region" description="Helical" evidence="8">
    <location>
        <begin position="400"/>
        <end position="419"/>
    </location>
</feature>
<keyword evidence="6 8" id="KW-0472">Membrane</keyword>
<keyword evidence="3" id="KW-0813">Transport</keyword>
<dbReference type="EMBL" id="JAPAAF010000004">
    <property type="protein sequence ID" value="MCW0482060.1"/>
    <property type="molecule type" value="Genomic_DNA"/>
</dbReference>
<evidence type="ECO:0000256" key="1">
    <source>
        <dbReference type="ARBA" id="ARBA00004141"/>
    </source>
</evidence>
<dbReference type="InterPro" id="IPR038377">
    <property type="entry name" value="Na/Glc_symporter_sf"/>
</dbReference>
<dbReference type="GO" id="GO:0022857">
    <property type="term" value="F:transmembrane transporter activity"/>
    <property type="evidence" value="ECO:0007669"/>
    <property type="project" value="InterPro"/>
</dbReference>
<keyword evidence="4 8" id="KW-0812">Transmembrane</keyword>
<dbReference type="InterPro" id="IPR001734">
    <property type="entry name" value="Na/solute_symporter"/>
</dbReference>
<dbReference type="RefSeq" id="WP_282590665.1">
    <property type="nucleotide sequence ID" value="NZ_JAPAAF010000004.1"/>
</dbReference>
<evidence type="ECO:0000256" key="3">
    <source>
        <dbReference type="ARBA" id="ARBA00022448"/>
    </source>
</evidence>
<dbReference type="Proteomes" id="UP001163821">
    <property type="component" value="Unassembled WGS sequence"/>
</dbReference>
<protein>
    <submittedName>
        <fullName evidence="9">Sodium:solute symporter family protein</fullName>
    </submittedName>
</protein>
<dbReference type="Pfam" id="PF00474">
    <property type="entry name" value="SSF"/>
    <property type="match status" value="1"/>
</dbReference>
<feature type="transmembrane region" description="Helical" evidence="8">
    <location>
        <begin position="213"/>
        <end position="231"/>
    </location>
</feature>
<evidence type="ECO:0000313" key="9">
    <source>
        <dbReference type="EMBL" id="MCW0482060.1"/>
    </source>
</evidence>
<feature type="transmembrane region" description="Helical" evidence="8">
    <location>
        <begin position="6"/>
        <end position="24"/>
    </location>
</feature>
<feature type="transmembrane region" description="Helical" evidence="8">
    <location>
        <begin position="70"/>
        <end position="88"/>
    </location>
</feature>
<name>A0AA42C9F2_9BACT</name>
<evidence type="ECO:0000256" key="2">
    <source>
        <dbReference type="ARBA" id="ARBA00006434"/>
    </source>
</evidence>
<feature type="transmembrane region" description="Helical" evidence="8">
    <location>
        <begin position="251"/>
        <end position="272"/>
    </location>
</feature>
<evidence type="ECO:0000313" key="10">
    <source>
        <dbReference type="Proteomes" id="UP001163821"/>
    </source>
</evidence>
<feature type="transmembrane region" description="Helical" evidence="8">
    <location>
        <begin position="298"/>
        <end position="322"/>
    </location>
</feature>